<dbReference type="GO" id="GO:0098793">
    <property type="term" value="C:presynapse"/>
    <property type="evidence" value="ECO:0007669"/>
    <property type="project" value="UniProtKB-ARBA"/>
</dbReference>
<proteinExistence type="predicted"/>
<keyword evidence="5 9" id="KW-0175">Coiled coil</keyword>
<organism evidence="11 12">
    <name type="scientific">Macrostomum lignano</name>
    <dbReference type="NCBI Taxonomy" id="282301"/>
    <lineage>
        <taxon>Eukaryota</taxon>
        <taxon>Metazoa</taxon>
        <taxon>Spiralia</taxon>
        <taxon>Lophotrochozoa</taxon>
        <taxon>Platyhelminthes</taxon>
        <taxon>Rhabditophora</taxon>
        <taxon>Macrostomorpha</taxon>
        <taxon>Macrostomida</taxon>
        <taxon>Macrostomidae</taxon>
        <taxon>Macrostomum</taxon>
    </lineage>
</organism>
<dbReference type="EMBL" id="NIVC01001445">
    <property type="protein sequence ID" value="PAA67892.1"/>
    <property type="molecule type" value="Genomic_DNA"/>
</dbReference>
<evidence type="ECO:0000313" key="11">
    <source>
        <dbReference type="EMBL" id="PAA67892.1"/>
    </source>
</evidence>
<keyword evidence="4" id="KW-0770">Synapse</keyword>
<feature type="compositionally biased region" description="Low complexity" evidence="10">
    <location>
        <begin position="1776"/>
        <end position="1796"/>
    </location>
</feature>
<feature type="region of interest" description="Disordered" evidence="10">
    <location>
        <begin position="1246"/>
        <end position="1283"/>
    </location>
</feature>
<comment type="subcellular location">
    <subcellularLocation>
        <location evidence="1">Cytoplasm</location>
        <location evidence="1">Cytoskeleton</location>
    </subcellularLocation>
    <subcellularLocation>
        <location evidence="8">Presynapse</location>
    </subcellularLocation>
</comment>
<evidence type="ECO:0000256" key="8">
    <source>
        <dbReference type="ARBA" id="ARBA00034106"/>
    </source>
</evidence>
<sequence>SQSLKLPLNSFNYCQPEVSLSSNRLSQSQQHVAAMSRSPVPLMDAPAANMAAGDFYSGSSAMPPNPTVSTLPRYVPARNPYMNRASSGLVRERSLENVNSGHQQPVTFQQLDPVASTPLGGLPMPGMDRPRPASARMFDYPGLVDAGGAASLRREHPFYSPRTASLERSAAAALHPLLPGQPAYAAANPHPMTGPGMRHQRSLSYELGGDPPALHPLAVDPFSSLPPQQPPPPPKAFWAPPPEMSMAGGGPTNPMAAAGKRFPPVGAAGLPYQPPGKISEQLHNLHMEKQDLEKAIREIGLMKRDYESLRGESRHLQTLQNVLESKDQRIFTLESEINLLENELARLREEGLKTPTSSSSGFEEDANRLIQQLRSNERVLKGKVEYLTQELARRDSECAATQSRLEMSDKQQSDSSHHINVLKEQLKARDHKIQMLGTDLEDMRKRLKEKEVLLDKKNKMVTTLQNEKRVLEVQLSEAKDNLDLKERKVSVLQRKVENLEALLNDKETQLSSTKLRIQDLSNESQQSLEVKSAIQEALAERDRLLERLKAQKDRLEQENELELANHKKIASELKAKIDSLQRELEEKSSNLTELREQISEVRGEKFKLESAMSAKQSEISGLQLEVQMLKDEKQLSGHYQAQSAKVTGAVDQLRVQLKSSEEARIQKDLEAQALEEKVADLEMKLSSLRKAQQTDRKKASHLLEEAASRSWTDSTADAAATAMKIRELEKALKDSVRVTAEREINFEQMQVRMETAQKELAQKEAQVRSLESEVYSTYIPEIDKLRRLNQELTMRLTELHKLVTSTSAYGGVPTSIGSLSDLLHPQQHHHHHQLYSTPTSAAATAAANASLTDGLQELRKLLTERDRQLQQAKDELHSLRMQCDQLEMDKTQLANKLSQQQAAADASLSKDLDNQLNAARLKLQEKDEKIKLLEKEYLQQRDFQSEIDIIKKTNCDLQASLSDKDTQISILNKDLERFKAERASLNRNLHDLQTEIKSKLEKIKDLEYSVQAVRDELTHVKKQLTQSEAENKSMKEELSYKEDRLRQTKTSHSEELTRLRNANLEVTERNSQMKIKMDEAEQEIKNISMDRDKMRTDLDLSKKRLLDAEKYASRLQAELDEKMEKMKTLEMEVYRVQTQEIERLQKLAEDIQTRLTQTQKRLDEREHRIKRLEQENNDLLDEIHTLRKKNYELEAQCDTVRSQQFAHGGGFSSGSGVGGSDHHSYSQIQRLQDDLAELRSRFKTVSEERDRLQRELHNQEQEASRHSASLMGSSQEAARLQQELTRKDSQLDKLQLELQRLQQSSSQSSQAHELRRKLGEAEVKLQEKEKHLVDWNQHWDQHQIECKAKDQQLQQLQQQLERLMGQQSLGAQQEMRNLQDQLKVQSDQRVRLETDMLSLRNQLQAEISKRDKALHDLSAEINKRDRTIEELTRGDMGGRKPDHLMTHGNDFMSKDRSLADLQAELRDKDARLKDVTRELNQCQREIQRLSDDLRDRERQLYELQTEMERRSRGDNRGADRRLQERNRELEEEMSRSRRLLHEREHRIHLLETECFQSQVEEIERLRKELGALASGSGGGYRKEDANTLNEMHGLRSEILGLKRDIQQREDTIMRLQRECNERHSGGGGGGLGRSASTSDYERLREEHSRCGQTIAELRRELEKRERDLRSLEQQLDRQMLELLESKEEALMSSVCEKDANIALLEITVQSRGANPQVQNQIRRFSDEKMKLQAQLQQLANSKMKLKEQQQKRLSQGGGGGGGGMLVNSGGGGYGMVGQQQQQQQQQSQQQPQQQLGKPTYMGPGLGSLR</sequence>
<reference evidence="11 12" key="1">
    <citation type="submission" date="2017-06" db="EMBL/GenBank/DDBJ databases">
        <title>A platform for efficient transgenesis in Macrostomum lignano, a flatworm model organism for stem cell research.</title>
        <authorList>
            <person name="Berezikov E."/>
        </authorList>
    </citation>
    <scope>NUCLEOTIDE SEQUENCE [LARGE SCALE GENOMIC DNA]</scope>
    <source>
        <strain evidence="11">DV1</strain>
        <tissue evidence="11">Whole organism</tissue>
    </source>
</reference>
<dbReference type="GO" id="GO:0005856">
    <property type="term" value="C:cytoskeleton"/>
    <property type="evidence" value="ECO:0007669"/>
    <property type="project" value="UniProtKB-SubCell"/>
</dbReference>
<evidence type="ECO:0000256" key="3">
    <source>
        <dbReference type="ARBA" id="ARBA00022553"/>
    </source>
</evidence>
<feature type="region of interest" description="Disordered" evidence="10">
    <location>
        <begin position="1742"/>
        <end position="1809"/>
    </location>
</feature>
<feature type="compositionally biased region" description="Gly residues" evidence="10">
    <location>
        <begin position="1755"/>
        <end position="1775"/>
    </location>
</feature>
<keyword evidence="6" id="KW-0206">Cytoskeleton</keyword>
<feature type="region of interest" description="Disordered" evidence="10">
    <location>
        <begin position="1206"/>
        <end position="1226"/>
    </location>
</feature>
<keyword evidence="7" id="KW-0966">Cell projection</keyword>
<evidence type="ECO:0000256" key="9">
    <source>
        <dbReference type="SAM" id="Coils"/>
    </source>
</evidence>
<evidence type="ECO:0000256" key="4">
    <source>
        <dbReference type="ARBA" id="ARBA00023018"/>
    </source>
</evidence>
<feature type="coiled-coil region" evidence="9">
    <location>
        <begin position="292"/>
        <end position="350"/>
    </location>
</feature>
<dbReference type="Gene3D" id="1.10.287.1490">
    <property type="match status" value="2"/>
</dbReference>
<feature type="compositionally biased region" description="Gly residues" evidence="10">
    <location>
        <begin position="1207"/>
        <end position="1219"/>
    </location>
</feature>
<accession>A0A267F4C6</accession>
<name>A0A267F4C6_9PLAT</name>
<evidence type="ECO:0000256" key="10">
    <source>
        <dbReference type="SAM" id="MobiDB-lite"/>
    </source>
</evidence>
<evidence type="ECO:0000313" key="12">
    <source>
        <dbReference type="Proteomes" id="UP000215902"/>
    </source>
</evidence>
<dbReference type="STRING" id="282301.A0A267F4C6"/>
<feature type="coiled-coil region" evidence="9">
    <location>
        <begin position="440"/>
        <end position="632"/>
    </location>
</feature>
<feature type="region of interest" description="Disordered" evidence="10">
    <location>
        <begin position="1620"/>
        <end position="1643"/>
    </location>
</feature>
<gene>
    <name evidence="11" type="ORF">BOX15_Mlig006808g2</name>
</gene>
<evidence type="ECO:0000256" key="6">
    <source>
        <dbReference type="ARBA" id="ARBA00023212"/>
    </source>
</evidence>
<evidence type="ECO:0000256" key="7">
    <source>
        <dbReference type="ARBA" id="ARBA00023273"/>
    </source>
</evidence>
<feature type="compositionally biased region" description="Basic and acidic residues" evidence="10">
    <location>
        <begin position="1246"/>
        <end position="1265"/>
    </location>
</feature>
<feature type="compositionally biased region" description="Basic and acidic residues" evidence="10">
    <location>
        <begin position="1029"/>
        <end position="1054"/>
    </location>
</feature>
<dbReference type="InterPro" id="IPR019323">
    <property type="entry name" value="ELKS/CAST"/>
</dbReference>
<feature type="region of interest" description="Disordered" evidence="10">
    <location>
        <begin position="690"/>
        <end position="714"/>
    </location>
</feature>
<evidence type="ECO:0000256" key="5">
    <source>
        <dbReference type="ARBA" id="ARBA00023054"/>
    </source>
</evidence>
<feature type="coiled-coil region" evidence="9">
    <location>
        <begin position="746"/>
        <end position="802"/>
    </location>
</feature>
<keyword evidence="2" id="KW-0963">Cytoplasm</keyword>
<protein>
    <submittedName>
        <fullName evidence="11">Uncharacterized protein</fullName>
    </submittedName>
</protein>
<keyword evidence="3" id="KW-0597">Phosphoprotein</keyword>
<dbReference type="Proteomes" id="UP000215902">
    <property type="component" value="Unassembled WGS sequence"/>
</dbReference>
<feature type="non-terminal residue" evidence="11">
    <location>
        <position position="1"/>
    </location>
</feature>
<keyword evidence="12" id="KW-1185">Reference proteome</keyword>
<dbReference type="PANTHER" id="PTHR18861:SF0">
    <property type="entry name" value="BRUCHPILOT, ISOFORM J"/>
    <property type="match status" value="1"/>
</dbReference>
<feature type="coiled-coil region" evidence="9">
    <location>
        <begin position="855"/>
        <end position="936"/>
    </location>
</feature>
<feature type="compositionally biased region" description="Basic and acidic residues" evidence="10">
    <location>
        <begin position="692"/>
        <end position="707"/>
    </location>
</feature>
<feature type="compositionally biased region" description="Polar residues" evidence="10">
    <location>
        <begin position="1266"/>
        <end position="1276"/>
    </location>
</feature>
<evidence type="ECO:0000256" key="2">
    <source>
        <dbReference type="ARBA" id="ARBA00022490"/>
    </source>
</evidence>
<dbReference type="OrthoDB" id="2019763at2759"/>
<dbReference type="Pfam" id="PF10174">
    <property type="entry name" value="Cast"/>
    <property type="match status" value="2"/>
</dbReference>
<dbReference type="GO" id="GO:0030424">
    <property type="term" value="C:axon"/>
    <property type="evidence" value="ECO:0007669"/>
    <property type="project" value="UniProtKB-SubCell"/>
</dbReference>
<feature type="region of interest" description="Disordered" evidence="10">
    <location>
        <begin position="1026"/>
        <end position="1054"/>
    </location>
</feature>
<dbReference type="PANTHER" id="PTHR18861">
    <property type="entry name" value="ELKS/RAB6-INTERACTING/CAST PROTEIN"/>
    <property type="match status" value="1"/>
</dbReference>
<comment type="caution">
    <text evidence="11">The sequence shown here is derived from an EMBL/GenBank/DDBJ whole genome shotgun (WGS) entry which is preliminary data.</text>
</comment>
<evidence type="ECO:0000256" key="1">
    <source>
        <dbReference type="ARBA" id="ARBA00004245"/>
    </source>
</evidence>
<feature type="region of interest" description="Disordered" evidence="10">
    <location>
        <begin position="1504"/>
        <end position="1534"/>
    </location>
</feature>